<comment type="subcellular location">
    <subcellularLocation>
        <location evidence="1">Membrane</location>
        <topology evidence="1">Multi-pass membrane protein</topology>
    </subcellularLocation>
</comment>
<evidence type="ECO:0000256" key="9">
    <source>
        <dbReference type="ARBA" id="ARBA00023201"/>
    </source>
</evidence>
<feature type="transmembrane region" description="Helical" evidence="11">
    <location>
        <begin position="6"/>
        <end position="23"/>
    </location>
</feature>
<evidence type="ECO:0000256" key="3">
    <source>
        <dbReference type="ARBA" id="ARBA00022449"/>
    </source>
</evidence>
<evidence type="ECO:0000256" key="7">
    <source>
        <dbReference type="ARBA" id="ARBA00023065"/>
    </source>
</evidence>
<evidence type="ECO:0000256" key="2">
    <source>
        <dbReference type="ARBA" id="ARBA00022448"/>
    </source>
</evidence>
<dbReference type="PANTHER" id="PTHR43562">
    <property type="entry name" value="NAPA-TYPE SODIUM/HYDROGEN ANTIPORTER"/>
    <property type="match status" value="1"/>
</dbReference>
<keyword evidence="14" id="KW-1185">Reference proteome</keyword>
<dbReference type="GO" id="GO:0015297">
    <property type="term" value="F:antiporter activity"/>
    <property type="evidence" value="ECO:0007669"/>
    <property type="project" value="UniProtKB-KW"/>
</dbReference>
<dbReference type="GO" id="GO:0006814">
    <property type="term" value="P:sodium ion transport"/>
    <property type="evidence" value="ECO:0007669"/>
    <property type="project" value="UniProtKB-KW"/>
</dbReference>
<dbReference type="Proteomes" id="UP000327013">
    <property type="component" value="Unassembled WGS sequence"/>
</dbReference>
<proteinExistence type="predicted"/>
<comment type="caution">
    <text evidence="13">The sequence shown here is derived from an EMBL/GenBank/DDBJ whole genome shotgun (WGS) entry which is preliminary data.</text>
</comment>
<feature type="transmembrane region" description="Helical" evidence="11">
    <location>
        <begin position="171"/>
        <end position="192"/>
    </location>
</feature>
<dbReference type="GO" id="GO:0016020">
    <property type="term" value="C:membrane"/>
    <property type="evidence" value="ECO:0007669"/>
    <property type="project" value="UniProtKB-SubCell"/>
</dbReference>
<accession>A0A5N6KT34</accession>
<dbReference type="OrthoDB" id="1935933at2759"/>
<dbReference type="GO" id="GO:1902600">
    <property type="term" value="P:proton transmembrane transport"/>
    <property type="evidence" value="ECO:0007669"/>
    <property type="project" value="InterPro"/>
</dbReference>
<feature type="transmembrane region" description="Helical" evidence="11">
    <location>
        <begin position="128"/>
        <end position="150"/>
    </location>
</feature>
<evidence type="ECO:0000256" key="8">
    <source>
        <dbReference type="ARBA" id="ARBA00023136"/>
    </source>
</evidence>
<evidence type="ECO:0000256" key="11">
    <source>
        <dbReference type="SAM" id="Phobius"/>
    </source>
</evidence>
<keyword evidence="8 11" id="KW-0472">Membrane</keyword>
<evidence type="ECO:0000313" key="13">
    <source>
        <dbReference type="EMBL" id="KAB8342941.1"/>
    </source>
</evidence>
<reference evidence="13 14" key="1">
    <citation type="submission" date="2019-06" db="EMBL/GenBank/DDBJ databases">
        <title>A chromosomal-level reference genome of Carpinus fangiana (Coryloideae, Betulaceae).</title>
        <authorList>
            <person name="Yang X."/>
            <person name="Wang Z."/>
            <person name="Zhang L."/>
            <person name="Hao G."/>
            <person name="Liu J."/>
            <person name="Yang Y."/>
        </authorList>
    </citation>
    <scope>NUCLEOTIDE SEQUENCE [LARGE SCALE GENOMIC DNA]</scope>
    <source>
        <strain evidence="13">Cfa_2016G</strain>
        <tissue evidence="13">Leaf</tissue>
    </source>
</reference>
<feature type="compositionally biased region" description="Low complexity" evidence="10">
    <location>
        <begin position="351"/>
        <end position="364"/>
    </location>
</feature>
<feature type="transmembrane region" description="Helical" evidence="11">
    <location>
        <begin position="30"/>
        <end position="52"/>
    </location>
</feature>
<evidence type="ECO:0000256" key="1">
    <source>
        <dbReference type="ARBA" id="ARBA00004141"/>
    </source>
</evidence>
<dbReference type="EMBL" id="VIBQ01000012">
    <property type="protein sequence ID" value="KAB8342941.1"/>
    <property type="molecule type" value="Genomic_DNA"/>
</dbReference>
<keyword evidence="6" id="KW-0915">Sodium</keyword>
<feature type="transmembrane region" description="Helical" evidence="11">
    <location>
        <begin position="411"/>
        <end position="433"/>
    </location>
</feature>
<feature type="transmembrane region" description="Helical" evidence="11">
    <location>
        <begin position="58"/>
        <end position="81"/>
    </location>
</feature>
<feature type="domain" description="Cation/H+ exchanger transmembrane" evidence="12">
    <location>
        <begin position="7"/>
        <end position="307"/>
    </location>
</feature>
<dbReference type="InterPro" id="IPR006153">
    <property type="entry name" value="Cation/H_exchanger_TM"/>
</dbReference>
<gene>
    <name evidence="13" type="ORF">FH972_022537</name>
</gene>
<keyword evidence="9" id="KW-0739">Sodium transport</keyword>
<dbReference type="Pfam" id="PF00999">
    <property type="entry name" value="Na_H_Exchanger"/>
    <property type="match status" value="1"/>
</dbReference>
<evidence type="ECO:0000256" key="4">
    <source>
        <dbReference type="ARBA" id="ARBA00022692"/>
    </source>
</evidence>
<dbReference type="AlphaFoldDB" id="A0A5N6KT34"/>
<dbReference type="Gene3D" id="1.20.1530.20">
    <property type="match status" value="2"/>
</dbReference>
<evidence type="ECO:0000256" key="5">
    <source>
        <dbReference type="ARBA" id="ARBA00022989"/>
    </source>
</evidence>
<protein>
    <recommendedName>
        <fullName evidence="12">Cation/H+ exchanger transmembrane domain-containing protein</fullName>
    </recommendedName>
</protein>
<evidence type="ECO:0000259" key="12">
    <source>
        <dbReference type="Pfam" id="PF00999"/>
    </source>
</evidence>
<dbReference type="InterPro" id="IPR038770">
    <property type="entry name" value="Na+/solute_symporter_sf"/>
</dbReference>
<evidence type="ECO:0000256" key="10">
    <source>
        <dbReference type="SAM" id="MobiDB-lite"/>
    </source>
</evidence>
<sequence>MAVQLGYLGLILLIYEGGLATNFSALKANFLFSSGVALTGIAMPIALSYSLVGLTGASALQAFAAGAALCSTSLGTTFTVMGTTGLISTRMGVVLTSAAMMDDVVGLVMVKVVSNLGDVTQSFSVLTIIRPIFVSVGLAVAIPLTAEFIVKPVTVQLNSLRQKSSNRKMQQFVTMPALSFIVHTMILVGLVAASTYAGSSNLFAAYLVGAAISWWDSEVPHPKIIQSQEASIVRDDPSPEGLSGVQTFERFYAPVLNRILKPFFFASIGFSIPITRMFRGRIIWKGIVYTILMTFAKAICGLWLIRFPCRGGATSIATLIATQPNKRSSPSRLDSTTYMTRISCLWRKRSAASSSTSRSKNKPAVRTDHTRLSEQPASAELSEVTPVRLSEPRIPKAVPLLQSSSSTLKPLSLYPAGIIASAMVARGEIGFLISSLAQSNGIFASPNGSDDIFLIVTWAIMMCTIIGPVVVGALVQRVRRLEAGKASRQGIQGVNVLGVWGVR</sequence>
<organism evidence="13 14">
    <name type="scientific">Carpinus fangiana</name>
    <dbReference type="NCBI Taxonomy" id="176857"/>
    <lineage>
        <taxon>Eukaryota</taxon>
        <taxon>Viridiplantae</taxon>
        <taxon>Streptophyta</taxon>
        <taxon>Embryophyta</taxon>
        <taxon>Tracheophyta</taxon>
        <taxon>Spermatophyta</taxon>
        <taxon>Magnoliopsida</taxon>
        <taxon>eudicotyledons</taxon>
        <taxon>Gunneridae</taxon>
        <taxon>Pentapetalae</taxon>
        <taxon>rosids</taxon>
        <taxon>fabids</taxon>
        <taxon>Fagales</taxon>
        <taxon>Betulaceae</taxon>
        <taxon>Carpinus</taxon>
    </lineage>
</organism>
<feature type="transmembrane region" description="Helical" evidence="11">
    <location>
        <begin position="93"/>
        <end position="116"/>
    </location>
</feature>
<evidence type="ECO:0000256" key="6">
    <source>
        <dbReference type="ARBA" id="ARBA00023053"/>
    </source>
</evidence>
<keyword evidence="5 11" id="KW-1133">Transmembrane helix</keyword>
<keyword evidence="3" id="KW-0050">Antiport</keyword>
<evidence type="ECO:0000313" key="14">
    <source>
        <dbReference type="Proteomes" id="UP000327013"/>
    </source>
</evidence>
<keyword evidence="4 11" id="KW-0812">Transmembrane</keyword>
<keyword evidence="7" id="KW-0406">Ion transport</keyword>
<feature type="transmembrane region" description="Helical" evidence="11">
    <location>
        <begin position="282"/>
        <end position="305"/>
    </location>
</feature>
<feature type="transmembrane region" description="Helical" evidence="11">
    <location>
        <begin position="453"/>
        <end position="475"/>
    </location>
</feature>
<keyword evidence="2" id="KW-0813">Transport</keyword>
<name>A0A5N6KT34_9ROSI</name>
<feature type="region of interest" description="Disordered" evidence="10">
    <location>
        <begin position="349"/>
        <end position="380"/>
    </location>
</feature>
<dbReference type="PANTHER" id="PTHR43562:SF3">
    <property type="entry name" value="SODIUM ION_PROTON EXCHANGER (EUROFUNG)"/>
    <property type="match status" value="1"/>
</dbReference>